<keyword evidence="7 8" id="KW-0539">Nucleus</keyword>
<keyword evidence="4 8" id="KW-0238">DNA-binding</keyword>
<dbReference type="InterPro" id="IPR009057">
    <property type="entry name" value="Homeodomain-like_sf"/>
</dbReference>
<dbReference type="SMART" id="SM00574">
    <property type="entry name" value="POX"/>
    <property type="match status" value="1"/>
</dbReference>
<proteinExistence type="inferred from homology"/>
<keyword evidence="6" id="KW-0804">Transcription</keyword>
<evidence type="ECO:0000256" key="7">
    <source>
        <dbReference type="ARBA" id="ARBA00023242"/>
    </source>
</evidence>
<comment type="similarity">
    <text evidence="2">Belongs to the TALE/BELL homeobox family.</text>
</comment>
<dbReference type="CDD" id="cd00086">
    <property type="entry name" value="homeodomain"/>
    <property type="match status" value="1"/>
</dbReference>
<evidence type="ECO:0000256" key="8">
    <source>
        <dbReference type="PROSITE-ProRule" id="PRU00108"/>
    </source>
</evidence>
<evidence type="ECO:0000256" key="2">
    <source>
        <dbReference type="ARBA" id="ARBA00006454"/>
    </source>
</evidence>
<evidence type="ECO:0000256" key="1">
    <source>
        <dbReference type="ARBA" id="ARBA00004123"/>
    </source>
</evidence>
<keyword evidence="5 8" id="KW-0371">Homeobox</keyword>
<keyword evidence="3" id="KW-0805">Transcription regulation</keyword>
<dbReference type="InterPro" id="IPR006563">
    <property type="entry name" value="POX_dom"/>
</dbReference>
<dbReference type="Gene3D" id="1.10.10.60">
    <property type="entry name" value="Homeodomain-like"/>
    <property type="match status" value="1"/>
</dbReference>
<dbReference type="Pfam" id="PF05920">
    <property type="entry name" value="Homeobox_KN"/>
    <property type="match status" value="1"/>
</dbReference>
<name>A0A0A9C0D5_ARUDO</name>
<dbReference type="InterPro" id="IPR001356">
    <property type="entry name" value="HD"/>
</dbReference>
<dbReference type="SUPFAM" id="SSF46689">
    <property type="entry name" value="Homeodomain-like"/>
    <property type="match status" value="1"/>
</dbReference>
<dbReference type="EMBL" id="GBRH01231025">
    <property type="protein sequence ID" value="JAD66870.1"/>
    <property type="molecule type" value="Transcribed_RNA"/>
</dbReference>
<feature type="DNA-binding region" description="Homeobox" evidence="8">
    <location>
        <begin position="253"/>
        <end position="293"/>
    </location>
</feature>
<dbReference type="Pfam" id="PF07526">
    <property type="entry name" value="POX"/>
    <property type="match status" value="1"/>
</dbReference>
<evidence type="ECO:0000256" key="3">
    <source>
        <dbReference type="ARBA" id="ARBA00023015"/>
    </source>
</evidence>
<dbReference type="GO" id="GO:0006355">
    <property type="term" value="P:regulation of DNA-templated transcription"/>
    <property type="evidence" value="ECO:0007669"/>
    <property type="project" value="InterPro"/>
</dbReference>
<evidence type="ECO:0000313" key="11">
    <source>
        <dbReference type="EMBL" id="JAD66870.1"/>
    </source>
</evidence>
<comment type="subcellular location">
    <subcellularLocation>
        <location evidence="1 8">Nucleus</location>
    </subcellularLocation>
</comment>
<evidence type="ECO:0000259" key="10">
    <source>
        <dbReference type="PROSITE" id="PS50071"/>
    </source>
</evidence>
<accession>A0A0A9C0D5</accession>
<evidence type="ECO:0000256" key="9">
    <source>
        <dbReference type="SAM" id="MobiDB-lite"/>
    </source>
</evidence>
<dbReference type="InterPro" id="IPR050224">
    <property type="entry name" value="TALE_homeobox"/>
</dbReference>
<dbReference type="AlphaFoldDB" id="A0A0A9C0D5"/>
<protein>
    <recommendedName>
        <fullName evidence="10">Homeobox domain-containing protein</fullName>
    </recommendedName>
</protein>
<dbReference type="GO" id="GO:0003677">
    <property type="term" value="F:DNA binding"/>
    <property type="evidence" value="ECO:0007669"/>
    <property type="project" value="UniProtKB-UniRule"/>
</dbReference>
<dbReference type="PROSITE" id="PS50071">
    <property type="entry name" value="HOMEOBOX_2"/>
    <property type="match status" value="1"/>
</dbReference>
<sequence>MATLAPPLPDAPNQLAYLEAKLEHHDDAAQFTALLQQQQAALALALSPAYRGSLQSVVVLSGSRFVRPAQQLFDEICAALLPDGGVVGSSPSRSLPSGSMDMDTDALQPAGDALAGVQQEHLRPEFWEKKAKLLHIQEEVSTRYKQYRQQIQTVVSSFESVPGLSSATPYASLILKAVSRKFGCLRMVISRQIHYISKLLGEELLLLPGSISGDKVMTITVHNQKAQGPVVWKLHRGHSEHAVSVLRAWLFDHFIHPYPSEEEKKMLAIRTGLSRNQVCNWFINARVRLWKPMAEEMCKLETHISAADGGTNCTQLDSGAEPSHSGTASTLPPPLAMAGGHHQMMMMEQCMDHSPPPMGIHEVGGGGQGQAGVTTSFGTAPFMDMGGFSPMSLTLELHHSQHQQQFGGQILGDLIG</sequence>
<organism evidence="11">
    <name type="scientific">Arundo donax</name>
    <name type="common">Giant reed</name>
    <name type="synonym">Donax arundinaceus</name>
    <dbReference type="NCBI Taxonomy" id="35708"/>
    <lineage>
        <taxon>Eukaryota</taxon>
        <taxon>Viridiplantae</taxon>
        <taxon>Streptophyta</taxon>
        <taxon>Embryophyta</taxon>
        <taxon>Tracheophyta</taxon>
        <taxon>Spermatophyta</taxon>
        <taxon>Magnoliopsida</taxon>
        <taxon>Liliopsida</taxon>
        <taxon>Poales</taxon>
        <taxon>Poaceae</taxon>
        <taxon>PACMAD clade</taxon>
        <taxon>Arundinoideae</taxon>
        <taxon>Arundineae</taxon>
        <taxon>Arundo</taxon>
    </lineage>
</organism>
<feature type="region of interest" description="Disordered" evidence="9">
    <location>
        <begin position="310"/>
        <end position="338"/>
    </location>
</feature>
<dbReference type="InterPro" id="IPR008422">
    <property type="entry name" value="KN_HD"/>
</dbReference>
<reference evidence="11" key="2">
    <citation type="journal article" date="2015" name="Data Brief">
        <title>Shoot transcriptome of the giant reed, Arundo donax.</title>
        <authorList>
            <person name="Barrero R.A."/>
            <person name="Guerrero F.D."/>
            <person name="Moolhuijzen P."/>
            <person name="Goolsby J.A."/>
            <person name="Tidwell J."/>
            <person name="Bellgard S.E."/>
            <person name="Bellgard M.I."/>
        </authorList>
    </citation>
    <scope>NUCLEOTIDE SEQUENCE</scope>
    <source>
        <tissue evidence="11">Shoot tissue taken approximately 20 cm above the soil surface</tissue>
    </source>
</reference>
<dbReference type="SMART" id="SM00389">
    <property type="entry name" value="HOX"/>
    <property type="match status" value="1"/>
</dbReference>
<reference evidence="11" key="1">
    <citation type="submission" date="2014-09" db="EMBL/GenBank/DDBJ databases">
        <authorList>
            <person name="Magalhaes I.L.F."/>
            <person name="Oliveira U."/>
            <person name="Santos F.R."/>
            <person name="Vidigal T.H.D.A."/>
            <person name="Brescovit A.D."/>
            <person name="Santos A.J."/>
        </authorList>
    </citation>
    <scope>NUCLEOTIDE SEQUENCE</scope>
    <source>
        <tissue evidence="11">Shoot tissue taken approximately 20 cm above the soil surface</tissue>
    </source>
</reference>
<evidence type="ECO:0000256" key="5">
    <source>
        <dbReference type="ARBA" id="ARBA00023155"/>
    </source>
</evidence>
<evidence type="ECO:0000256" key="4">
    <source>
        <dbReference type="ARBA" id="ARBA00023125"/>
    </source>
</evidence>
<dbReference type="PANTHER" id="PTHR11850">
    <property type="entry name" value="HOMEOBOX PROTEIN TRANSCRIPTION FACTORS"/>
    <property type="match status" value="1"/>
</dbReference>
<evidence type="ECO:0000256" key="6">
    <source>
        <dbReference type="ARBA" id="ARBA00023163"/>
    </source>
</evidence>
<feature type="domain" description="Homeobox" evidence="10">
    <location>
        <begin position="251"/>
        <end position="292"/>
    </location>
</feature>
<dbReference type="GO" id="GO:0005634">
    <property type="term" value="C:nucleus"/>
    <property type="evidence" value="ECO:0007669"/>
    <property type="project" value="UniProtKB-SubCell"/>
</dbReference>